<dbReference type="AlphaFoldDB" id="A0A183IPM9"/>
<dbReference type="PANTHER" id="PTHR11827">
    <property type="entry name" value="SOLUTE CARRIER FAMILY 12, CATION COTRANSPORTERS"/>
    <property type="match status" value="1"/>
</dbReference>
<evidence type="ECO:0000313" key="6">
    <source>
        <dbReference type="EMBL" id="VDP07636.1"/>
    </source>
</evidence>
<dbReference type="EMBL" id="UZAM01009087">
    <property type="protein sequence ID" value="VDP07636.1"/>
    <property type="molecule type" value="Genomic_DNA"/>
</dbReference>
<sequence>APVQTFFSTSNPGIITTARTNTKIPKVEGIGFHSYNLRCMETAIKLNTAIRSRSCQSELVFITLPEPKHGVSDEFYMEFIEALTEGLGQVVLVKGTEKEVVTIYS</sequence>
<keyword evidence="3" id="KW-1133">Transmembrane helix</keyword>
<dbReference type="GO" id="GO:0055064">
    <property type="term" value="P:chloride ion homeostasis"/>
    <property type="evidence" value="ECO:0007669"/>
    <property type="project" value="TreeGrafter"/>
</dbReference>
<proteinExistence type="predicted"/>
<dbReference type="GO" id="GO:1990573">
    <property type="term" value="P:potassium ion import across plasma membrane"/>
    <property type="evidence" value="ECO:0007669"/>
    <property type="project" value="TreeGrafter"/>
</dbReference>
<dbReference type="PANTHER" id="PTHR11827:SF73">
    <property type="entry name" value="KAZACHOC, ISOFORM G"/>
    <property type="match status" value="1"/>
</dbReference>
<dbReference type="GO" id="GO:0045202">
    <property type="term" value="C:synapse"/>
    <property type="evidence" value="ECO:0007669"/>
    <property type="project" value="GOC"/>
</dbReference>
<dbReference type="Pfam" id="PF03522">
    <property type="entry name" value="SLC12"/>
    <property type="match status" value="1"/>
</dbReference>
<reference evidence="8" key="1">
    <citation type="submission" date="2016-06" db="UniProtKB">
        <authorList>
            <consortium name="WormBaseParasite"/>
        </authorList>
    </citation>
    <scope>IDENTIFICATION</scope>
</reference>
<accession>A0A183IPM9</accession>
<dbReference type="InterPro" id="IPR018491">
    <property type="entry name" value="SLC12_C"/>
</dbReference>
<gene>
    <name evidence="6" type="ORF">SBAD_LOCUS5576</name>
</gene>
<evidence type="ECO:0000259" key="5">
    <source>
        <dbReference type="Pfam" id="PF03522"/>
    </source>
</evidence>
<keyword evidence="4" id="KW-0472">Membrane</keyword>
<dbReference type="GO" id="GO:0006884">
    <property type="term" value="P:cell volume homeostasis"/>
    <property type="evidence" value="ECO:0007669"/>
    <property type="project" value="TreeGrafter"/>
</dbReference>
<feature type="domain" description="SLC12A transporter C-terminal" evidence="5">
    <location>
        <begin position="41"/>
        <end position="105"/>
    </location>
</feature>
<dbReference type="GO" id="GO:0007268">
    <property type="term" value="P:chemical synaptic transmission"/>
    <property type="evidence" value="ECO:0007669"/>
    <property type="project" value="TreeGrafter"/>
</dbReference>
<evidence type="ECO:0000313" key="8">
    <source>
        <dbReference type="WBParaSite" id="SBAD_0000579801-mRNA-1"/>
    </source>
</evidence>
<reference evidence="6 7" key="2">
    <citation type="submission" date="2018-11" db="EMBL/GenBank/DDBJ databases">
        <authorList>
            <consortium name="Pathogen Informatics"/>
        </authorList>
    </citation>
    <scope>NUCLEOTIDE SEQUENCE [LARGE SCALE GENOMIC DNA]</scope>
</reference>
<evidence type="ECO:0000256" key="1">
    <source>
        <dbReference type="ARBA" id="ARBA00004141"/>
    </source>
</evidence>
<dbReference type="GO" id="GO:0055075">
    <property type="term" value="P:potassium ion homeostasis"/>
    <property type="evidence" value="ECO:0007669"/>
    <property type="project" value="TreeGrafter"/>
</dbReference>
<comment type="subcellular location">
    <subcellularLocation>
        <location evidence="1">Membrane</location>
        <topology evidence="1">Multi-pass membrane protein</topology>
    </subcellularLocation>
</comment>
<evidence type="ECO:0000256" key="4">
    <source>
        <dbReference type="ARBA" id="ARBA00023136"/>
    </source>
</evidence>
<dbReference type="OrthoDB" id="2020542at2759"/>
<dbReference type="Proteomes" id="UP000270296">
    <property type="component" value="Unassembled WGS sequence"/>
</dbReference>
<keyword evidence="2" id="KW-0812">Transmembrane</keyword>
<evidence type="ECO:0000313" key="7">
    <source>
        <dbReference type="Proteomes" id="UP000270296"/>
    </source>
</evidence>
<name>A0A183IPM9_9BILA</name>
<dbReference type="GO" id="GO:0005886">
    <property type="term" value="C:plasma membrane"/>
    <property type="evidence" value="ECO:0007669"/>
    <property type="project" value="TreeGrafter"/>
</dbReference>
<keyword evidence="7" id="KW-1185">Reference proteome</keyword>
<dbReference type="GO" id="GO:0015379">
    <property type="term" value="F:potassium:chloride symporter activity"/>
    <property type="evidence" value="ECO:0007669"/>
    <property type="project" value="TreeGrafter"/>
</dbReference>
<evidence type="ECO:0000256" key="3">
    <source>
        <dbReference type="ARBA" id="ARBA00022989"/>
    </source>
</evidence>
<protein>
    <submittedName>
        <fullName evidence="8">SLC12 domain-containing protein</fullName>
    </submittedName>
</protein>
<evidence type="ECO:0000256" key="2">
    <source>
        <dbReference type="ARBA" id="ARBA00022692"/>
    </source>
</evidence>
<dbReference type="WBParaSite" id="SBAD_0000579801-mRNA-1">
    <property type="protein sequence ID" value="SBAD_0000579801-mRNA-1"/>
    <property type="gene ID" value="SBAD_0000579801"/>
</dbReference>
<dbReference type="InterPro" id="IPR004842">
    <property type="entry name" value="SLC12A_fam"/>
</dbReference>
<organism evidence="8">
    <name type="scientific">Soboliphyme baturini</name>
    <dbReference type="NCBI Taxonomy" id="241478"/>
    <lineage>
        <taxon>Eukaryota</taxon>
        <taxon>Metazoa</taxon>
        <taxon>Ecdysozoa</taxon>
        <taxon>Nematoda</taxon>
        <taxon>Enoplea</taxon>
        <taxon>Dorylaimia</taxon>
        <taxon>Dioctophymatida</taxon>
        <taxon>Dioctophymatoidea</taxon>
        <taxon>Soboliphymatidae</taxon>
        <taxon>Soboliphyme</taxon>
    </lineage>
</organism>